<feature type="compositionally biased region" description="Polar residues" evidence="1">
    <location>
        <begin position="115"/>
        <end position="136"/>
    </location>
</feature>
<dbReference type="EMBL" id="GG662212">
    <property type="protein sequence ID" value="EAS07716.2"/>
    <property type="molecule type" value="Genomic_DNA"/>
</dbReference>
<gene>
    <name evidence="2" type="ORF">TTHERM_00497700</name>
</gene>
<dbReference type="InParanoid" id="I7MB61"/>
<dbReference type="RefSeq" id="XP_001027958.2">
    <property type="nucleotide sequence ID" value="XM_001027958.2"/>
</dbReference>
<protein>
    <submittedName>
        <fullName evidence="2">Uncharacterized protein</fullName>
    </submittedName>
</protein>
<dbReference type="AlphaFoldDB" id="I7MB61"/>
<dbReference type="Proteomes" id="UP000009168">
    <property type="component" value="Unassembled WGS sequence"/>
</dbReference>
<organism evidence="2 3">
    <name type="scientific">Tetrahymena thermophila (strain SB210)</name>
    <dbReference type="NCBI Taxonomy" id="312017"/>
    <lineage>
        <taxon>Eukaryota</taxon>
        <taxon>Sar</taxon>
        <taxon>Alveolata</taxon>
        <taxon>Ciliophora</taxon>
        <taxon>Intramacronucleata</taxon>
        <taxon>Oligohymenophorea</taxon>
        <taxon>Hymenostomatida</taxon>
        <taxon>Tetrahymenina</taxon>
        <taxon>Tetrahymenidae</taxon>
        <taxon>Tetrahymena</taxon>
    </lineage>
</organism>
<feature type="compositionally biased region" description="Low complexity" evidence="1">
    <location>
        <begin position="137"/>
        <end position="150"/>
    </location>
</feature>
<evidence type="ECO:0000313" key="2">
    <source>
        <dbReference type="EMBL" id="EAS07716.2"/>
    </source>
</evidence>
<dbReference type="GeneID" id="7835329"/>
<evidence type="ECO:0000256" key="1">
    <source>
        <dbReference type="SAM" id="MobiDB-lite"/>
    </source>
</evidence>
<sequence>MNFQQRFKGKTSVIDKEGIEGIVKQKALPIQKDISIESNELSSQMNSRILLSQQKVESQKIRSLKQSALKKSQSHQTNHLDQEHQFNNNSYSNQTNQKLPTKIITNIRQPQDLLTSTSEQPQFVNKNGSQIKNSPKNTTSNQSTAASQSQFKRNADQIVSQHKPLSLIDHKNNSVDFNDLNGYSIRPKVYSHNNLSNLQQLSNNGSISTDSINLKSQRSKSKINENQNIFQNRLQQRIMSGAQYQQPQPIMFSTGNYENQFRAFSYDQKTLGDQSPLNYTGPYKLPSAINQIIVPQDYELIAIPRNQIFNINSPISHSQIQSGLTSGNTSSRVHLPMIASNNNINSNYQINYQSRDSFSNRLPYQQSVNILPTDDLSYTNKYSNGMQQILSRKSLINSGKSILDSTSNLKSNKPQGLNTFRYELDLMEEKHRDIIDNLEKIREKRTKK</sequence>
<proteinExistence type="predicted"/>
<feature type="region of interest" description="Disordered" evidence="1">
    <location>
        <begin position="115"/>
        <end position="156"/>
    </location>
</feature>
<reference evidence="3" key="1">
    <citation type="journal article" date="2006" name="PLoS Biol.">
        <title>Macronuclear genome sequence of the ciliate Tetrahymena thermophila, a model eukaryote.</title>
        <authorList>
            <person name="Eisen J.A."/>
            <person name="Coyne R.S."/>
            <person name="Wu M."/>
            <person name="Wu D."/>
            <person name="Thiagarajan M."/>
            <person name="Wortman J.R."/>
            <person name="Badger J.H."/>
            <person name="Ren Q."/>
            <person name="Amedeo P."/>
            <person name="Jones K.M."/>
            <person name="Tallon L.J."/>
            <person name="Delcher A.L."/>
            <person name="Salzberg S.L."/>
            <person name="Silva J.C."/>
            <person name="Haas B.J."/>
            <person name="Majoros W.H."/>
            <person name="Farzad M."/>
            <person name="Carlton J.M."/>
            <person name="Smith R.K. Jr."/>
            <person name="Garg J."/>
            <person name="Pearlman R.E."/>
            <person name="Karrer K.M."/>
            <person name="Sun L."/>
            <person name="Manning G."/>
            <person name="Elde N.C."/>
            <person name="Turkewitz A.P."/>
            <person name="Asai D.J."/>
            <person name="Wilkes D.E."/>
            <person name="Wang Y."/>
            <person name="Cai H."/>
            <person name="Collins K."/>
            <person name="Stewart B.A."/>
            <person name="Lee S.R."/>
            <person name="Wilamowska K."/>
            <person name="Weinberg Z."/>
            <person name="Ruzzo W.L."/>
            <person name="Wloga D."/>
            <person name="Gaertig J."/>
            <person name="Frankel J."/>
            <person name="Tsao C.-C."/>
            <person name="Gorovsky M.A."/>
            <person name="Keeling P.J."/>
            <person name="Waller R.F."/>
            <person name="Patron N.J."/>
            <person name="Cherry J.M."/>
            <person name="Stover N.A."/>
            <person name="Krieger C.J."/>
            <person name="del Toro C."/>
            <person name="Ryder H.F."/>
            <person name="Williamson S.C."/>
            <person name="Barbeau R.A."/>
            <person name="Hamilton E.P."/>
            <person name="Orias E."/>
        </authorList>
    </citation>
    <scope>NUCLEOTIDE SEQUENCE [LARGE SCALE GENOMIC DNA]</scope>
    <source>
        <strain evidence="3">SB210</strain>
    </source>
</reference>
<keyword evidence="3" id="KW-1185">Reference proteome</keyword>
<name>I7MB61_TETTS</name>
<evidence type="ECO:0000313" key="3">
    <source>
        <dbReference type="Proteomes" id="UP000009168"/>
    </source>
</evidence>
<accession>I7MB61</accession>
<dbReference type="KEGG" id="tet:TTHERM_00497700"/>